<sequence length="125" mass="14324">MQMRKVMEDICLKHDNGCDFTFRGRLFSECSWYDEGLGMLTRQKLYVTDHNEQVYYIVRSSGQERSRHAYKLRMHGDNCIIDNGVSEMALQFDMLMLAVRGLCGLDATATPTLSMVEEMLKAANA</sequence>
<dbReference type="AlphaFoldDB" id="A0A1G7KZY1"/>
<keyword evidence="2" id="KW-1185">Reference proteome</keyword>
<dbReference type="EMBL" id="FNBX01000005">
    <property type="protein sequence ID" value="SDF42765.1"/>
    <property type="molecule type" value="Genomic_DNA"/>
</dbReference>
<name>A0A1G7KZY1_9BACT</name>
<dbReference type="Proteomes" id="UP000199355">
    <property type="component" value="Unassembled WGS sequence"/>
</dbReference>
<protein>
    <submittedName>
        <fullName evidence="1">Uncharacterized protein</fullName>
    </submittedName>
</protein>
<reference evidence="2" key="1">
    <citation type="submission" date="2016-10" db="EMBL/GenBank/DDBJ databases">
        <authorList>
            <person name="Varghese N."/>
            <person name="Submissions S."/>
        </authorList>
    </citation>
    <scope>NUCLEOTIDE SEQUENCE [LARGE SCALE GENOMIC DNA]</scope>
    <source>
        <strain evidence="2">KHC7</strain>
    </source>
</reference>
<proteinExistence type="predicted"/>
<accession>A0A1G7KZY1</accession>
<evidence type="ECO:0000313" key="2">
    <source>
        <dbReference type="Proteomes" id="UP000199355"/>
    </source>
</evidence>
<gene>
    <name evidence="1" type="ORF">SAMN05192586_10567</name>
</gene>
<evidence type="ECO:0000313" key="1">
    <source>
        <dbReference type="EMBL" id="SDF42765.1"/>
    </source>
</evidence>
<organism evidence="1 2">
    <name type="scientific">Desulfovibrio legallii</name>
    <dbReference type="NCBI Taxonomy" id="571438"/>
    <lineage>
        <taxon>Bacteria</taxon>
        <taxon>Pseudomonadati</taxon>
        <taxon>Thermodesulfobacteriota</taxon>
        <taxon>Desulfovibrionia</taxon>
        <taxon>Desulfovibrionales</taxon>
        <taxon>Desulfovibrionaceae</taxon>
        <taxon>Desulfovibrio</taxon>
    </lineage>
</organism>